<evidence type="ECO:0000256" key="2">
    <source>
        <dbReference type="ARBA" id="ARBA00022737"/>
    </source>
</evidence>
<evidence type="ECO:0008006" key="5">
    <source>
        <dbReference type="Google" id="ProtNLM"/>
    </source>
</evidence>
<accession>A0A9X2F3I5</accession>
<reference evidence="3" key="1">
    <citation type="submission" date="2022-06" db="EMBL/GenBank/DDBJ databases">
        <title>Solitalea sp. MAHUQ-68 isolated from rhizospheric soil.</title>
        <authorList>
            <person name="Huq M.A."/>
        </authorList>
    </citation>
    <scope>NUCLEOTIDE SEQUENCE</scope>
    <source>
        <strain evidence="3">MAHUQ-68</strain>
    </source>
</reference>
<dbReference type="RefSeq" id="WP_252588986.1">
    <property type="nucleotide sequence ID" value="NZ_JAMWYS010000053.1"/>
</dbReference>
<sequence length="257" mass="29884">MEDRFKLNLFNKKESPEYISAQEITENVYLAENLTISLFPVDFSKEVKLNYRKELTKRWIEVLPKLDTVQAISIRHHVDQDFLEAICEMKNLKRLNLWSSSVTDISPLKNLARLDFLHLDSCNKLIDISPVQYLENLELLSISNSFKVSNYESIGQCVNLIGLALNGNQFSPKKLRLNSLRPFINLKKLKHLDLTNTTVSDNSYDILLELVNLERFDTTTKIPVLIREKINEHPKLTAGFFVDWDWDNDGLIEGKEW</sequence>
<evidence type="ECO:0000256" key="1">
    <source>
        <dbReference type="ARBA" id="ARBA00022614"/>
    </source>
</evidence>
<dbReference type="InterPro" id="IPR025875">
    <property type="entry name" value="Leu-rich_rpt_4"/>
</dbReference>
<keyword evidence="2" id="KW-0677">Repeat</keyword>
<organism evidence="3 4">
    <name type="scientific">Solitalea agri</name>
    <dbReference type="NCBI Taxonomy" id="2953739"/>
    <lineage>
        <taxon>Bacteria</taxon>
        <taxon>Pseudomonadati</taxon>
        <taxon>Bacteroidota</taxon>
        <taxon>Sphingobacteriia</taxon>
        <taxon>Sphingobacteriales</taxon>
        <taxon>Sphingobacteriaceae</taxon>
        <taxon>Solitalea</taxon>
    </lineage>
</organism>
<dbReference type="InterPro" id="IPR032675">
    <property type="entry name" value="LRR_dom_sf"/>
</dbReference>
<name>A0A9X2F3I5_9SPHI</name>
<keyword evidence="1" id="KW-0433">Leucine-rich repeat</keyword>
<evidence type="ECO:0000313" key="3">
    <source>
        <dbReference type="EMBL" id="MCO4294092.1"/>
    </source>
</evidence>
<dbReference type="AlphaFoldDB" id="A0A9X2F3I5"/>
<evidence type="ECO:0000313" key="4">
    <source>
        <dbReference type="Proteomes" id="UP001155182"/>
    </source>
</evidence>
<dbReference type="EMBL" id="JAMWYS010000053">
    <property type="protein sequence ID" value="MCO4294092.1"/>
    <property type="molecule type" value="Genomic_DNA"/>
</dbReference>
<keyword evidence="4" id="KW-1185">Reference proteome</keyword>
<dbReference type="SUPFAM" id="SSF52058">
    <property type="entry name" value="L domain-like"/>
    <property type="match status" value="1"/>
</dbReference>
<comment type="caution">
    <text evidence="3">The sequence shown here is derived from an EMBL/GenBank/DDBJ whole genome shotgun (WGS) entry which is preliminary data.</text>
</comment>
<dbReference type="Pfam" id="PF12799">
    <property type="entry name" value="LRR_4"/>
    <property type="match status" value="1"/>
</dbReference>
<protein>
    <recommendedName>
        <fullName evidence="5">Leucine-rich repeat domain-containing protein</fullName>
    </recommendedName>
</protein>
<dbReference type="Proteomes" id="UP001155182">
    <property type="component" value="Unassembled WGS sequence"/>
</dbReference>
<dbReference type="Gene3D" id="3.80.10.10">
    <property type="entry name" value="Ribonuclease Inhibitor"/>
    <property type="match status" value="1"/>
</dbReference>
<proteinExistence type="predicted"/>
<gene>
    <name evidence="3" type="ORF">NF867_14610</name>
</gene>